<keyword evidence="3" id="KW-1185">Reference proteome</keyword>
<dbReference type="EMBL" id="JBHSMT010000026">
    <property type="protein sequence ID" value="MFC5475356.1"/>
    <property type="molecule type" value="Genomic_DNA"/>
</dbReference>
<comment type="caution">
    <text evidence="2">The sequence shown here is derived from an EMBL/GenBank/DDBJ whole genome shotgun (WGS) entry which is preliminary data.</text>
</comment>
<dbReference type="InterPro" id="IPR007139">
    <property type="entry name" value="DUF349"/>
</dbReference>
<reference evidence="3" key="1">
    <citation type="journal article" date="2019" name="Int. J. Syst. Evol. Microbiol.">
        <title>The Global Catalogue of Microorganisms (GCM) 10K type strain sequencing project: providing services to taxonomists for standard genome sequencing and annotation.</title>
        <authorList>
            <consortium name="The Broad Institute Genomics Platform"/>
            <consortium name="The Broad Institute Genome Sequencing Center for Infectious Disease"/>
            <person name="Wu L."/>
            <person name="Ma J."/>
        </authorList>
    </citation>
    <scope>NUCLEOTIDE SEQUENCE [LARGE SCALE GENOMIC DNA]</scope>
    <source>
        <strain evidence="3">JCM 17066</strain>
    </source>
</reference>
<dbReference type="Proteomes" id="UP001596045">
    <property type="component" value="Unassembled WGS sequence"/>
</dbReference>
<feature type="region of interest" description="Disordered" evidence="1">
    <location>
        <begin position="315"/>
        <end position="334"/>
    </location>
</feature>
<gene>
    <name evidence="2" type="ORF">ACFPM8_15455</name>
</gene>
<dbReference type="RefSeq" id="WP_378998556.1">
    <property type="nucleotide sequence ID" value="NZ_JBHSMT010000026.1"/>
</dbReference>
<proteinExistence type="predicted"/>
<accession>A0ABW0MEG5</accession>
<evidence type="ECO:0000313" key="2">
    <source>
        <dbReference type="EMBL" id="MFC5475356.1"/>
    </source>
</evidence>
<organism evidence="2 3">
    <name type="scientific">Paraherbaspirillum soli</name>
    <dbReference type="NCBI Taxonomy" id="631222"/>
    <lineage>
        <taxon>Bacteria</taxon>
        <taxon>Pseudomonadati</taxon>
        <taxon>Pseudomonadota</taxon>
        <taxon>Betaproteobacteria</taxon>
        <taxon>Burkholderiales</taxon>
        <taxon>Oxalobacteraceae</taxon>
        <taxon>Paraherbaspirillum</taxon>
    </lineage>
</organism>
<name>A0ABW0MEG5_9BURK</name>
<evidence type="ECO:0000256" key="1">
    <source>
        <dbReference type="SAM" id="MobiDB-lite"/>
    </source>
</evidence>
<evidence type="ECO:0000313" key="3">
    <source>
        <dbReference type="Proteomes" id="UP001596045"/>
    </source>
</evidence>
<dbReference type="Pfam" id="PF03993">
    <property type="entry name" value="DUF349"/>
    <property type="match status" value="2"/>
</dbReference>
<sequence>MFGFLFKRSAKPAVQPNATDVAPQTALRAEAKQAVDQARQQALLHAEALTDEAGAVSFILQSGFADARLRAAQWVQSRAALEQVLQASRNIDRRVAKLMQARLDAVQQQEQVAQKAEACVALARCLLQEQLLMSNHVADLDRAWESKDVPHALQQQFTQLRTALAERLTAQASLQRTAMGLLASVRDLHQQMHAQAGADNAQFALQLDALEAQMAACSSHAEAPNLPKYLATDFAQEIQAVRKLLLSLQQHQHALQARHDLLLQWEASNPDANLEISVDSLKSAWRKLPALPPELQDAALEQRYQALLQKYTVVSKPKKEPAPPASTSATEPQQPISEALDGLEKALEDGSLQVAVDFDKTLRAMDFKTQKPTAAQTARLTQARSELGRLQDWARWGGNISREELMKAAQELPAQALPPVELAKKIGSLRARWKSLDASAGSAPRALWEGFDAACTTAHEAVIEHRRKMAEQRQANQVHAQELIDLIRQYAEVALQAEPSPDWKAILKFCRKKQMSWAKLGPVNHSQRKPLEAAYKAAMQLLLAPLEVQQQIEKNLREQLIAAVEALSVSQRDTEERLRELLQRWTDNAKRLPLPREDEIPLWDRFSSAYELKFAQRKEVTSSADAGRRDNLRLKEELCALLEVAVSQPEAGLPKLLQQAQLDWNRYGQVPRAAEAQIEARYRSAATALQTKLDQSLRIAAEAQSNALRDKLILCQKVEALAAVETIGEASQDWRDRWQALSALAPPFEKIMTARFGRALHQDGNYLAMLENNREFLLQELLRAEILAGIDSPPALARERLQLQVEVLQTSLKAGPTTPNAEQQLVRLCELPAQMDEATLQRLLQLVAVLKAGKR</sequence>
<protein>
    <submittedName>
        <fullName evidence="2">DUF349 domain-containing protein</fullName>
    </submittedName>
</protein>